<evidence type="ECO:0000256" key="2">
    <source>
        <dbReference type="ARBA" id="ARBA00022723"/>
    </source>
</evidence>
<dbReference type="SMART" id="SM00575">
    <property type="entry name" value="ZnF_PMZ"/>
    <property type="match status" value="2"/>
</dbReference>
<dbReference type="PANTHER" id="PTHR31669">
    <property type="entry name" value="PROTEIN FAR1-RELATED SEQUENCE 10-RELATED"/>
    <property type="match status" value="1"/>
</dbReference>
<dbReference type="GO" id="GO:0008270">
    <property type="term" value="F:zinc ion binding"/>
    <property type="evidence" value="ECO:0007669"/>
    <property type="project" value="UniProtKB-UniRule"/>
</dbReference>
<evidence type="ECO:0000256" key="6">
    <source>
        <dbReference type="RuleBase" id="RU367018"/>
    </source>
</evidence>
<proteinExistence type="inferred from homology"/>
<comment type="function">
    <text evidence="6">Putative transcription activator involved in regulating light control of development.</text>
</comment>
<evidence type="ECO:0000256" key="7">
    <source>
        <dbReference type="SAM" id="MobiDB-lite"/>
    </source>
</evidence>
<feature type="compositionally biased region" description="Acidic residues" evidence="7">
    <location>
        <begin position="117"/>
        <end position="138"/>
    </location>
</feature>
<keyword evidence="3 5" id="KW-0863">Zinc-finger</keyword>
<gene>
    <name evidence="10" type="ORF">ILEXP_LOCUS21196</name>
</gene>
<evidence type="ECO:0000256" key="3">
    <source>
        <dbReference type="ARBA" id="ARBA00022771"/>
    </source>
</evidence>
<evidence type="ECO:0000256" key="1">
    <source>
        <dbReference type="ARBA" id="ARBA00005889"/>
    </source>
</evidence>
<keyword evidence="11" id="KW-1185">Reference proteome</keyword>
<protein>
    <recommendedName>
        <fullName evidence="6">Protein FAR1-RELATED SEQUENCE</fullName>
    </recommendedName>
</protein>
<dbReference type="GO" id="GO:0006355">
    <property type="term" value="P:regulation of DNA-templated transcription"/>
    <property type="evidence" value="ECO:0007669"/>
    <property type="project" value="UniProtKB-UniRule"/>
</dbReference>
<evidence type="ECO:0000256" key="4">
    <source>
        <dbReference type="ARBA" id="ARBA00022833"/>
    </source>
</evidence>
<dbReference type="InterPro" id="IPR006564">
    <property type="entry name" value="Znf_PMZ"/>
</dbReference>
<dbReference type="Proteomes" id="UP001642360">
    <property type="component" value="Unassembled WGS sequence"/>
</dbReference>
<accession>A0ABC8SCR0</accession>
<organism evidence="10 11">
    <name type="scientific">Ilex paraguariensis</name>
    <name type="common">yerba mate</name>
    <dbReference type="NCBI Taxonomy" id="185542"/>
    <lineage>
        <taxon>Eukaryota</taxon>
        <taxon>Viridiplantae</taxon>
        <taxon>Streptophyta</taxon>
        <taxon>Embryophyta</taxon>
        <taxon>Tracheophyta</taxon>
        <taxon>Spermatophyta</taxon>
        <taxon>Magnoliopsida</taxon>
        <taxon>eudicotyledons</taxon>
        <taxon>Gunneridae</taxon>
        <taxon>Pentapetalae</taxon>
        <taxon>asterids</taxon>
        <taxon>campanulids</taxon>
        <taxon>Aquifoliales</taxon>
        <taxon>Aquifoliaceae</taxon>
        <taxon>Ilex</taxon>
    </lineage>
</organism>
<dbReference type="EMBL" id="CAUOFW020002314">
    <property type="protein sequence ID" value="CAK9152964.1"/>
    <property type="molecule type" value="Genomic_DNA"/>
</dbReference>
<keyword evidence="2 6" id="KW-0479">Metal-binding</keyword>
<evidence type="ECO:0000256" key="8">
    <source>
        <dbReference type="SAM" id="SignalP"/>
    </source>
</evidence>
<keyword evidence="6" id="KW-0539">Nucleus</keyword>
<dbReference type="InterPro" id="IPR007527">
    <property type="entry name" value="Znf_SWIM"/>
</dbReference>
<name>A0ABC8SCR0_9AQUA</name>
<comment type="caution">
    <text evidence="10">The sequence shown here is derived from an EMBL/GenBank/DDBJ whole genome shotgun (WGS) entry which is preliminary data.</text>
</comment>
<feature type="domain" description="SWIM-type" evidence="9">
    <location>
        <begin position="382"/>
        <end position="418"/>
    </location>
</feature>
<comment type="subcellular location">
    <subcellularLocation>
        <location evidence="6">Nucleus</location>
    </subcellularLocation>
</comment>
<dbReference type="PANTHER" id="PTHR31669:SF299">
    <property type="entry name" value="PROTEIN FAR1-RELATED SEQUENCE"/>
    <property type="match status" value="1"/>
</dbReference>
<feature type="region of interest" description="Disordered" evidence="7">
    <location>
        <begin position="50"/>
        <end position="155"/>
    </location>
</feature>
<feature type="compositionally biased region" description="Acidic residues" evidence="7">
    <location>
        <begin position="86"/>
        <end position="109"/>
    </location>
</feature>
<keyword evidence="8" id="KW-0732">Signal</keyword>
<evidence type="ECO:0000313" key="11">
    <source>
        <dbReference type="Proteomes" id="UP001642360"/>
    </source>
</evidence>
<evidence type="ECO:0000313" key="10">
    <source>
        <dbReference type="EMBL" id="CAK9152964.1"/>
    </source>
</evidence>
<keyword evidence="4 6" id="KW-0862">Zinc</keyword>
<dbReference type="InterPro" id="IPR031052">
    <property type="entry name" value="FHY3/FAR1"/>
</dbReference>
<dbReference type="AlphaFoldDB" id="A0ABC8SCR0"/>
<feature type="domain" description="SWIM-type" evidence="9">
    <location>
        <begin position="219"/>
        <end position="255"/>
    </location>
</feature>
<feature type="signal peptide" evidence="8">
    <location>
        <begin position="1"/>
        <end position="18"/>
    </location>
</feature>
<evidence type="ECO:0000259" key="9">
    <source>
        <dbReference type="PROSITE" id="PS50966"/>
    </source>
</evidence>
<reference evidence="10 11" key="1">
    <citation type="submission" date="2024-02" db="EMBL/GenBank/DDBJ databases">
        <authorList>
            <person name="Vignale AGUSTIN F."/>
            <person name="Sosa J E."/>
            <person name="Modenutti C."/>
        </authorList>
    </citation>
    <scope>NUCLEOTIDE SEQUENCE [LARGE SCALE GENOMIC DNA]</scope>
</reference>
<evidence type="ECO:0000256" key="5">
    <source>
        <dbReference type="PROSITE-ProRule" id="PRU00325"/>
    </source>
</evidence>
<dbReference type="GO" id="GO:0005634">
    <property type="term" value="C:nucleus"/>
    <property type="evidence" value="ECO:0007669"/>
    <property type="project" value="UniProtKB-SubCell"/>
</dbReference>
<dbReference type="PROSITE" id="PS50966">
    <property type="entry name" value="ZF_SWIM"/>
    <property type="match status" value="2"/>
</dbReference>
<dbReference type="Pfam" id="PF04434">
    <property type="entry name" value="SWIM"/>
    <property type="match status" value="2"/>
</dbReference>
<comment type="similarity">
    <text evidence="1 6">Belongs to the FHY3/FAR1 family.</text>
</comment>
<sequence>MGFRSLLLFSLIFRRSFTAMMVENFYSRTVTSEIASCSVKEALVVMESAPDHEVPKPCQVDESENAGEFRDGADNEEPNYGNQGNYDDDDMSGEEGSDDGSGDSEDDADAYGNGGSDDNDKDDDEEDGEEHEEEDDEKEQSVAASSDDTTDSEEDMDDHLYSLLRHAREVYSPNNFHMFEHEHKKSRTLGVDVVWEDSDARGLIFEYKLEKFGHHFRHHTVTALPCDGIINCSCNYFEISGILCSHSQTVLRCLRIEKIPEHYLPKRTKKGRCDPVEEHCCLKDSYEQLQSSSPCSHNSRLMGACIDDAKGSEDGRNRDADLVDAPLLRHARDVYISEAVDMFQEEYKESEYHFADVVDETYDHRGIVVECEVRKPGHYSYHKVHAESANGIVNCSCKNFEYTGILCRHAVCVLDSLCIVRIPAQYILESFDELMNMAAKSDQAQYLIEQTLEELTTMLSDTSKNHNHTETGEASLVACERENFIITSQEQRKKKQICLLDGQTLKDCIEELKTKRCQCPCTEPLFVLYLHQFVMHLR</sequence>
<feature type="chain" id="PRO_5044747672" description="Protein FAR1-RELATED SEQUENCE" evidence="8">
    <location>
        <begin position="19"/>
        <end position="538"/>
    </location>
</feature>